<evidence type="ECO:0000313" key="3">
    <source>
        <dbReference type="Proteomes" id="UP001237642"/>
    </source>
</evidence>
<dbReference type="InterPro" id="IPR025659">
    <property type="entry name" value="Tubby-like_C"/>
</dbReference>
<evidence type="ECO:0000256" key="1">
    <source>
        <dbReference type="ARBA" id="ARBA00005437"/>
    </source>
</evidence>
<comment type="similarity">
    <text evidence="1">Belongs to the LOR family.</text>
</comment>
<dbReference type="InterPro" id="IPR038595">
    <property type="entry name" value="LOR_sf"/>
</dbReference>
<reference evidence="2" key="2">
    <citation type="submission" date="2023-05" db="EMBL/GenBank/DDBJ databases">
        <authorList>
            <person name="Schelkunov M.I."/>
        </authorList>
    </citation>
    <scope>NUCLEOTIDE SEQUENCE</scope>
    <source>
        <strain evidence="2">Hsosn_3</strain>
        <tissue evidence="2">Leaf</tissue>
    </source>
</reference>
<dbReference type="InterPro" id="IPR007612">
    <property type="entry name" value="LOR"/>
</dbReference>
<reference evidence="2" key="1">
    <citation type="submission" date="2023-02" db="EMBL/GenBank/DDBJ databases">
        <title>Genome of toxic invasive species Heracleum sosnowskyi carries increased number of genes despite the absence of recent whole-genome duplications.</title>
        <authorList>
            <person name="Schelkunov M."/>
            <person name="Shtratnikova V."/>
            <person name="Makarenko M."/>
            <person name="Klepikova A."/>
            <person name="Omelchenko D."/>
            <person name="Novikova G."/>
            <person name="Obukhova E."/>
            <person name="Bogdanov V."/>
            <person name="Penin A."/>
            <person name="Logacheva M."/>
        </authorList>
    </citation>
    <scope>NUCLEOTIDE SEQUENCE</scope>
    <source>
        <strain evidence="2">Hsosn_3</strain>
        <tissue evidence="2">Leaf</tissue>
    </source>
</reference>
<keyword evidence="3" id="KW-1185">Reference proteome</keyword>
<organism evidence="2 3">
    <name type="scientific">Heracleum sosnowskyi</name>
    <dbReference type="NCBI Taxonomy" id="360622"/>
    <lineage>
        <taxon>Eukaryota</taxon>
        <taxon>Viridiplantae</taxon>
        <taxon>Streptophyta</taxon>
        <taxon>Embryophyta</taxon>
        <taxon>Tracheophyta</taxon>
        <taxon>Spermatophyta</taxon>
        <taxon>Magnoliopsida</taxon>
        <taxon>eudicotyledons</taxon>
        <taxon>Gunneridae</taxon>
        <taxon>Pentapetalae</taxon>
        <taxon>asterids</taxon>
        <taxon>campanulids</taxon>
        <taxon>Apiales</taxon>
        <taxon>Apiaceae</taxon>
        <taxon>Apioideae</taxon>
        <taxon>apioid superclade</taxon>
        <taxon>Tordylieae</taxon>
        <taxon>Tordyliinae</taxon>
        <taxon>Heracleum</taxon>
    </lineage>
</organism>
<sequence>MFLFLRSLSRTVHEVQEEHHEEDYLTDESSYKSLTVWRKSLVLSCNGFTVIDSDGDLVYRVDNYCGHPSEVILMDGCGKSKFTICRHKQKLRLVDNWLIYQGEGDDNKSANSKEHPIFVARKQIKHMLQQNANVLAHVYAITTSNKMHAYVIEGSYAHRSCKIYDKSRKVVAEIKRKEAAIGGEGVSFGLDVFVLVIRPGFDQGMAMTIVLLLDQMFS</sequence>
<name>A0AAD8MHP9_9APIA</name>
<dbReference type="SUPFAM" id="SSF54518">
    <property type="entry name" value="Tubby C-terminal domain-like"/>
    <property type="match status" value="1"/>
</dbReference>
<dbReference type="PANTHER" id="PTHR31087">
    <property type="match status" value="1"/>
</dbReference>
<gene>
    <name evidence="2" type="ORF">POM88_028526</name>
</gene>
<evidence type="ECO:0000313" key="2">
    <source>
        <dbReference type="EMBL" id="KAK1372333.1"/>
    </source>
</evidence>
<dbReference type="AlphaFoldDB" id="A0AAD8MHP9"/>
<protein>
    <submittedName>
        <fullName evidence="2">Respiratory burst oxidase-like protein A-like</fullName>
    </submittedName>
</protein>
<accession>A0AAD8MHP9</accession>
<dbReference type="Pfam" id="PF04525">
    <property type="entry name" value="LOR"/>
    <property type="match status" value="1"/>
</dbReference>
<dbReference type="EMBL" id="JAUIZM010000007">
    <property type="protein sequence ID" value="KAK1372333.1"/>
    <property type="molecule type" value="Genomic_DNA"/>
</dbReference>
<dbReference type="Gene3D" id="2.40.160.200">
    <property type="entry name" value="LURP1-related"/>
    <property type="match status" value="1"/>
</dbReference>
<dbReference type="PANTHER" id="PTHR31087:SF14">
    <property type="entry name" value="PROTEIN LURP-ONE-RELATED 17"/>
    <property type="match status" value="1"/>
</dbReference>
<proteinExistence type="inferred from homology"/>
<dbReference type="Proteomes" id="UP001237642">
    <property type="component" value="Unassembled WGS sequence"/>
</dbReference>
<comment type="caution">
    <text evidence="2">The sequence shown here is derived from an EMBL/GenBank/DDBJ whole genome shotgun (WGS) entry which is preliminary data.</text>
</comment>